<sequence length="78" mass="8323">MPTTLTNSEGNMEHGGNRKSCSDPARSKTLRMSGSNLHRSWEISAVSGKLPDGVEKASGRNVAIDAAEKPGWPVTAMR</sequence>
<organism evidence="2 3">
    <name type="scientific">Massilia genomosp. 1</name>
    <dbReference type="NCBI Taxonomy" id="2609280"/>
    <lineage>
        <taxon>Bacteria</taxon>
        <taxon>Pseudomonadati</taxon>
        <taxon>Pseudomonadota</taxon>
        <taxon>Betaproteobacteria</taxon>
        <taxon>Burkholderiales</taxon>
        <taxon>Oxalobacteraceae</taxon>
        <taxon>Telluria group</taxon>
        <taxon>Massilia</taxon>
    </lineage>
</organism>
<dbReference type="Proteomes" id="UP000610594">
    <property type="component" value="Unassembled WGS sequence"/>
</dbReference>
<dbReference type="RefSeq" id="WP_167239741.1">
    <property type="nucleotide sequence ID" value="NZ_WHJF01000099.1"/>
</dbReference>
<keyword evidence="3" id="KW-1185">Reference proteome</keyword>
<proteinExistence type="predicted"/>
<dbReference type="EMBL" id="WHJF01000099">
    <property type="protein sequence ID" value="NHZ65811.1"/>
    <property type="molecule type" value="Genomic_DNA"/>
</dbReference>
<feature type="compositionally biased region" description="Polar residues" evidence="1">
    <location>
        <begin position="1"/>
        <end position="10"/>
    </location>
</feature>
<evidence type="ECO:0000313" key="3">
    <source>
        <dbReference type="Proteomes" id="UP000610594"/>
    </source>
</evidence>
<evidence type="ECO:0000313" key="2">
    <source>
        <dbReference type="EMBL" id="NHZ65811.1"/>
    </source>
</evidence>
<comment type="caution">
    <text evidence="2">The sequence shown here is derived from an EMBL/GenBank/DDBJ whole genome shotgun (WGS) entry which is preliminary data.</text>
</comment>
<feature type="region of interest" description="Disordered" evidence="1">
    <location>
        <begin position="1"/>
        <end position="34"/>
    </location>
</feature>
<gene>
    <name evidence="2" type="ORF">F1735_26515</name>
</gene>
<reference evidence="2 3" key="1">
    <citation type="submission" date="2019-10" db="EMBL/GenBank/DDBJ databases">
        <title>Taxonomy of Antarctic Massilia spp.: description of Massilia rubra sp. nov., Massilia aquatica sp. nov., Massilia mucilaginosa sp. nov., Massilia frigida sp. nov. isolated from streams, lakes and regoliths.</title>
        <authorList>
            <person name="Holochova P."/>
            <person name="Sedlacek I."/>
            <person name="Kralova S."/>
            <person name="Maslanova I."/>
            <person name="Busse H.-J."/>
            <person name="Stankova E."/>
            <person name="Vrbovska V."/>
            <person name="Kovarovic V."/>
            <person name="Bartak M."/>
            <person name="Svec P."/>
            <person name="Pantucek R."/>
        </authorList>
    </citation>
    <scope>NUCLEOTIDE SEQUENCE [LARGE SCALE GENOMIC DNA]</scope>
    <source>
        <strain evidence="2 3">CCM 8694</strain>
    </source>
</reference>
<evidence type="ECO:0000256" key="1">
    <source>
        <dbReference type="SAM" id="MobiDB-lite"/>
    </source>
</evidence>
<accession>A0ABX0MZZ1</accession>
<protein>
    <submittedName>
        <fullName evidence="2">Uncharacterized protein</fullName>
    </submittedName>
</protein>
<name>A0ABX0MZZ1_9BURK</name>